<evidence type="ECO:0000313" key="3">
    <source>
        <dbReference type="WBParaSite" id="sdigi.contig78.g3775.t1"/>
    </source>
</evidence>
<sequence>MTGYIGRKKKWTSLDYIAELLHKWTLDAPSRPPNGSLVEINTQNKQNELKIH</sequence>
<accession>A0A915Q267</accession>
<dbReference type="Proteomes" id="UP000887581">
    <property type="component" value="Unplaced"/>
</dbReference>
<dbReference type="AlphaFoldDB" id="A0A915Q267"/>
<proteinExistence type="predicted"/>
<evidence type="ECO:0000256" key="1">
    <source>
        <dbReference type="SAM" id="MobiDB-lite"/>
    </source>
</evidence>
<feature type="region of interest" description="Disordered" evidence="1">
    <location>
        <begin position="31"/>
        <end position="52"/>
    </location>
</feature>
<keyword evidence="2" id="KW-1185">Reference proteome</keyword>
<organism evidence="2 3">
    <name type="scientific">Setaria digitata</name>
    <dbReference type="NCBI Taxonomy" id="48799"/>
    <lineage>
        <taxon>Eukaryota</taxon>
        <taxon>Metazoa</taxon>
        <taxon>Ecdysozoa</taxon>
        <taxon>Nematoda</taxon>
        <taxon>Chromadorea</taxon>
        <taxon>Rhabditida</taxon>
        <taxon>Spirurina</taxon>
        <taxon>Spiruromorpha</taxon>
        <taxon>Filarioidea</taxon>
        <taxon>Setariidae</taxon>
        <taxon>Setaria</taxon>
    </lineage>
</organism>
<reference evidence="3" key="1">
    <citation type="submission" date="2022-11" db="UniProtKB">
        <authorList>
            <consortium name="WormBaseParasite"/>
        </authorList>
    </citation>
    <scope>IDENTIFICATION</scope>
</reference>
<dbReference type="WBParaSite" id="sdigi.contig78.g3775.t1">
    <property type="protein sequence ID" value="sdigi.contig78.g3775.t1"/>
    <property type="gene ID" value="sdigi.contig78.g3775"/>
</dbReference>
<evidence type="ECO:0000313" key="2">
    <source>
        <dbReference type="Proteomes" id="UP000887581"/>
    </source>
</evidence>
<name>A0A915Q267_9BILA</name>
<protein>
    <submittedName>
        <fullName evidence="3">Uncharacterized protein</fullName>
    </submittedName>
</protein>